<protein>
    <submittedName>
        <fullName evidence="2">Uncharacterized protein</fullName>
    </submittedName>
</protein>
<dbReference type="AlphaFoldDB" id="A0A1G8JGV4"/>
<sequence length="223" mass="22004">MLVSKPRQPRSLGAGFLGPGGVMTGRSSLGRRPGGKHGSTQRGWCGHGLFEVRGVLGPPADGLGGPVSLGEGLGEPLPLGEGLGEPLPLGEGLGEPLPLGEGLGEPLPLGEGLGEPLPLGEGLGEPLPLGEGLGEPLPLGEGLGEPLPLGEGLGEAGLLGDCEGPAEELGDGPFDGLGSESIPLGTPLPLPLRCCPGGSHLRSFPKRTSNAQEGTPVDLAPAA</sequence>
<evidence type="ECO:0000313" key="3">
    <source>
        <dbReference type="Proteomes" id="UP000198923"/>
    </source>
</evidence>
<keyword evidence="3" id="KW-1185">Reference proteome</keyword>
<feature type="region of interest" description="Disordered" evidence="1">
    <location>
        <begin position="201"/>
        <end position="223"/>
    </location>
</feature>
<evidence type="ECO:0000313" key="2">
    <source>
        <dbReference type="EMBL" id="SDI30406.1"/>
    </source>
</evidence>
<gene>
    <name evidence="2" type="ORF">SAMN05421505_14319</name>
</gene>
<proteinExistence type="predicted"/>
<evidence type="ECO:0000256" key="1">
    <source>
        <dbReference type="SAM" id="MobiDB-lite"/>
    </source>
</evidence>
<name>A0A1G8JGV4_9ACTN</name>
<dbReference type="EMBL" id="FNCN01000043">
    <property type="protein sequence ID" value="SDI30406.1"/>
    <property type="molecule type" value="Genomic_DNA"/>
</dbReference>
<accession>A0A1G8JGV4</accession>
<dbReference type="Proteomes" id="UP000198923">
    <property type="component" value="Unassembled WGS sequence"/>
</dbReference>
<organism evidence="2 3">
    <name type="scientific">Sinosporangium album</name>
    <dbReference type="NCBI Taxonomy" id="504805"/>
    <lineage>
        <taxon>Bacteria</taxon>
        <taxon>Bacillati</taxon>
        <taxon>Actinomycetota</taxon>
        <taxon>Actinomycetes</taxon>
        <taxon>Streptosporangiales</taxon>
        <taxon>Streptosporangiaceae</taxon>
        <taxon>Sinosporangium</taxon>
    </lineage>
</organism>
<feature type="region of interest" description="Disordered" evidence="1">
    <location>
        <begin position="1"/>
        <end position="42"/>
    </location>
</feature>
<dbReference type="STRING" id="504805.SAMN05421505_14319"/>
<reference evidence="2 3" key="1">
    <citation type="submission" date="2016-10" db="EMBL/GenBank/DDBJ databases">
        <authorList>
            <person name="de Groot N.N."/>
        </authorList>
    </citation>
    <scope>NUCLEOTIDE SEQUENCE [LARGE SCALE GENOMIC DNA]</scope>
    <source>
        <strain evidence="2 3">CPCC 201354</strain>
    </source>
</reference>